<proteinExistence type="inferred from homology"/>
<keyword evidence="6 10" id="KW-0143">Chaperone</keyword>
<protein>
    <recommendedName>
        <fullName evidence="8 10">Protein GrpE</fullName>
    </recommendedName>
    <alternativeName>
        <fullName evidence="9 10">HSP-70 cofactor</fullName>
    </alternativeName>
</protein>
<dbReference type="Gene3D" id="3.90.20.20">
    <property type="match status" value="1"/>
</dbReference>
<organism evidence="14 15">
    <name type="scientific">Cohnella terricola</name>
    <dbReference type="NCBI Taxonomy" id="1289167"/>
    <lineage>
        <taxon>Bacteria</taxon>
        <taxon>Bacillati</taxon>
        <taxon>Bacillota</taxon>
        <taxon>Bacilli</taxon>
        <taxon>Bacillales</taxon>
        <taxon>Paenibacillaceae</taxon>
        <taxon>Cohnella</taxon>
    </lineage>
</organism>
<dbReference type="InterPro" id="IPR009012">
    <property type="entry name" value="GrpE_head"/>
</dbReference>
<evidence type="ECO:0000256" key="9">
    <source>
        <dbReference type="ARBA" id="ARBA00076414"/>
    </source>
</evidence>
<dbReference type="EMBL" id="VNJJ01000005">
    <property type="protein sequence ID" value="TVY00509.1"/>
    <property type="molecule type" value="Genomic_DNA"/>
</dbReference>
<dbReference type="Gene3D" id="2.30.22.10">
    <property type="entry name" value="Head domain of nucleotide exchange factor GrpE"/>
    <property type="match status" value="1"/>
</dbReference>
<dbReference type="CDD" id="cd00446">
    <property type="entry name" value="GrpE"/>
    <property type="match status" value="1"/>
</dbReference>
<gene>
    <name evidence="10 14" type="primary">grpE</name>
    <name evidence="14" type="ORF">FPZ45_10800</name>
</gene>
<dbReference type="PANTHER" id="PTHR21237">
    <property type="entry name" value="GRPE PROTEIN"/>
    <property type="match status" value="1"/>
</dbReference>
<sequence>MSTNETKEQVNMDERQEDVMEQESEVNETSAAGNEQPTAEEVSEDNARVAELQRQADDHYNRYLRTQADFDNFRRRSTKEKEELAQYASMKLITQLLPVMDNFERAFQAGGEGADSSFAKGVDMIYRQFTQVMDAEGLQRMEAEGQPFDPEYHQAIMRVESEDHEEGIVVEVVQTGYMLKDKVIRPAMVKVSG</sequence>
<dbReference type="PRINTS" id="PR00773">
    <property type="entry name" value="GRPEPROTEIN"/>
</dbReference>
<keyword evidence="4 10" id="KW-0963">Cytoplasm</keyword>
<name>A0A559JKW0_9BACL</name>
<reference evidence="14 15" key="1">
    <citation type="submission" date="2019-07" db="EMBL/GenBank/DDBJ databases">
        <authorList>
            <person name="Kim J."/>
        </authorList>
    </citation>
    <scope>NUCLEOTIDE SEQUENCE [LARGE SCALE GENOMIC DNA]</scope>
    <source>
        <strain evidence="14 15">G13</strain>
    </source>
</reference>
<evidence type="ECO:0000256" key="1">
    <source>
        <dbReference type="ARBA" id="ARBA00004496"/>
    </source>
</evidence>
<dbReference type="GO" id="GO:0006457">
    <property type="term" value="P:protein folding"/>
    <property type="evidence" value="ECO:0007669"/>
    <property type="project" value="InterPro"/>
</dbReference>
<dbReference type="HAMAP" id="MF_01151">
    <property type="entry name" value="GrpE"/>
    <property type="match status" value="1"/>
</dbReference>
<evidence type="ECO:0000256" key="8">
    <source>
        <dbReference type="ARBA" id="ARBA00072274"/>
    </source>
</evidence>
<dbReference type="GO" id="GO:0051087">
    <property type="term" value="F:protein-folding chaperone binding"/>
    <property type="evidence" value="ECO:0007669"/>
    <property type="project" value="InterPro"/>
</dbReference>
<evidence type="ECO:0000256" key="4">
    <source>
        <dbReference type="ARBA" id="ARBA00022490"/>
    </source>
</evidence>
<dbReference type="Pfam" id="PF01025">
    <property type="entry name" value="GrpE"/>
    <property type="match status" value="1"/>
</dbReference>
<dbReference type="SUPFAM" id="SSF58014">
    <property type="entry name" value="Coiled-coil domain of nucleotide exchange factor GrpE"/>
    <property type="match status" value="1"/>
</dbReference>
<evidence type="ECO:0000256" key="3">
    <source>
        <dbReference type="ARBA" id="ARBA00011738"/>
    </source>
</evidence>
<comment type="function">
    <text evidence="7 10 11">Participates actively in the response to hyperosmotic and heat shock by preventing the aggregation of stress-denatured proteins, in association with DnaK and GrpE. It is the nucleotide exchange factor for DnaK and may function as a thermosensor. Unfolded proteins bind initially to DnaJ; upon interaction with the DnaJ-bound protein, DnaK hydrolyzes its bound ATP, resulting in the formation of a stable complex. GrpE releases ADP from DnaK; ATP binding to DnaK triggers the release of the substrate protein, thus completing the reaction cycle. Several rounds of ATP-dependent interactions between DnaJ, DnaK and GrpE are required for fully efficient folding.</text>
</comment>
<feature type="compositionally biased region" description="Basic and acidic residues" evidence="13">
    <location>
        <begin position="1"/>
        <end position="18"/>
    </location>
</feature>
<dbReference type="GO" id="GO:0005737">
    <property type="term" value="C:cytoplasm"/>
    <property type="evidence" value="ECO:0007669"/>
    <property type="project" value="UniProtKB-SubCell"/>
</dbReference>
<dbReference type="InterPro" id="IPR013805">
    <property type="entry name" value="GrpE_CC"/>
</dbReference>
<keyword evidence="15" id="KW-1185">Reference proteome</keyword>
<evidence type="ECO:0000256" key="7">
    <source>
        <dbReference type="ARBA" id="ARBA00053401"/>
    </source>
</evidence>
<comment type="caution">
    <text evidence="14">The sequence shown here is derived from an EMBL/GenBank/DDBJ whole genome shotgun (WGS) entry which is preliminary data.</text>
</comment>
<dbReference type="NCBIfam" id="NF010738">
    <property type="entry name" value="PRK14140.1"/>
    <property type="match status" value="1"/>
</dbReference>
<evidence type="ECO:0000256" key="2">
    <source>
        <dbReference type="ARBA" id="ARBA00009054"/>
    </source>
</evidence>
<evidence type="ECO:0000256" key="11">
    <source>
        <dbReference type="RuleBase" id="RU000639"/>
    </source>
</evidence>
<dbReference type="GO" id="GO:0042803">
    <property type="term" value="F:protein homodimerization activity"/>
    <property type="evidence" value="ECO:0007669"/>
    <property type="project" value="InterPro"/>
</dbReference>
<evidence type="ECO:0000313" key="15">
    <source>
        <dbReference type="Proteomes" id="UP000316330"/>
    </source>
</evidence>
<accession>A0A559JKW0</accession>
<dbReference type="Proteomes" id="UP000316330">
    <property type="component" value="Unassembled WGS sequence"/>
</dbReference>
<evidence type="ECO:0000256" key="6">
    <source>
        <dbReference type="ARBA" id="ARBA00023186"/>
    </source>
</evidence>
<dbReference type="PANTHER" id="PTHR21237:SF23">
    <property type="entry name" value="GRPE PROTEIN HOMOLOG, MITOCHONDRIAL"/>
    <property type="match status" value="1"/>
</dbReference>
<evidence type="ECO:0000256" key="12">
    <source>
        <dbReference type="RuleBase" id="RU004478"/>
    </source>
</evidence>
<evidence type="ECO:0000256" key="13">
    <source>
        <dbReference type="SAM" id="MobiDB-lite"/>
    </source>
</evidence>
<evidence type="ECO:0000256" key="5">
    <source>
        <dbReference type="ARBA" id="ARBA00023016"/>
    </source>
</evidence>
<dbReference type="AlphaFoldDB" id="A0A559JKW0"/>
<comment type="subunit">
    <text evidence="3 10">Homodimer.</text>
</comment>
<evidence type="ECO:0000256" key="10">
    <source>
        <dbReference type="HAMAP-Rule" id="MF_01151"/>
    </source>
</evidence>
<dbReference type="InterPro" id="IPR000740">
    <property type="entry name" value="GrpE"/>
</dbReference>
<comment type="subcellular location">
    <subcellularLocation>
        <location evidence="1 10">Cytoplasm</location>
    </subcellularLocation>
</comment>
<dbReference type="OrthoDB" id="9812586at2"/>
<keyword evidence="5 10" id="KW-0346">Stress response</keyword>
<evidence type="ECO:0000313" key="14">
    <source>
        <dbReference type="EMBL" id="TVY00509.1"/>
    </source>
</evidence>
<dbReference type="PROSITE" id="PS01071">
    <property type="entry name" value="GRPE"/>
    <property type="match status" value="1"/>
</dbReference>
<comment type="similarity">
    <text evidence="2 10 12">Belongs to the GrpE family.</text>
</comment>
<dbReference type="FunFam" id="2.30.22.10:FF:000001">
    <property type="entry name" value="Protein GrpE"/>
    <property type="match status" value="1"/>
</dbReference>
<dbReference type="RefSeq" id="WP_144701139.1">
    <property type="nucleotide sequence ID" value="NZ_VNJJ01000005.1"/>
</dbReference>
<dbReference type="GO" id="GO:0000774">
    <property type="term" value="F:adenyl-nucleotide exchange factor activity"/>
    <property type="evidence" value="ECO:0007669"/>
    <property type="project" value="InterPro"/>
</dbReference>
<dbReference type="GO" id="GO:0051082">
    <property type="term" value="F:unfolded protein binding"/>
    <property type="evidence" value="ECO:0007669"/>
    <property type="project" value="TreeGrafter"/>
</dbReference>
<dbReference type="SUPFAM" id="SSF51064">
    <property type="entry name" value="Head domain of nucleotide exchange factor GrpE"/>
    <property type="match status" value="1"/>
</dbReference>
<feature type="compositionally biased region" description="Polar residues" evidence="13">
    <location>
        <begin position="27"/>
        <end position="37"/>
    </location>
</feature>
<feature type="region of interest" description="Disordered" evidence="13">
    <location>
        <begin position="1"/>
        <end position="47"/>
    </location>
</feature>